<evidence type="ECO:0000313" key="1">
    <source>
        <dbReference type="Proteomes" id="UP000095283"/>
    </source>
</evidence>
<proteinExistence type="predicted"/>
<dbReference type="WBParaSite" id="Hba_05164">
    <property type="protein sequence ID" value="Hba_05164"/>
    <property type="gene ID" value="Hba_05164"/>
</dbReference>
<name>A0A1I7WJM3_HETBA</name>
<reference evidence="2" key="1">
    <citation type="submission" date="2016-11" db="UniProtKB">
        <authorList>
            <consortium name="WormBaseParasite"/>
        </authorList>
    </citation>
    <scope>IDENTIFICATION</scope>
</reference>
<dbReference type="AlphaFoldDB" id="A0A1I7WJM3"/>
<accession>A0A1I7WJM3</accession>
<evidence type="ECO:0000313" key="2">
    <source>
        <dbReference type="WBParaSite" id="Hba_05164"/>
    </source>
</evidence>
<sequence length="91" mass="10575">MAKYLSKITDEELKLIKEEERIEKANKAQYEKIVTHARTLSRTVRGPCHEKISQKKKNFCGSKKNGKKWQSTSMMFLGHSNFNFNGINVQN</sequence>
<organism evidence="1 2">
    <name type="scientific">Heterorhabditis bacteriophora</name>
    <name type="common">Entomopathogenic nematode worm</name>
    <dbReference type="NCBI Taxonomy" id="37862"/>
    <lineage>
        <taxon>Eukaryota</taxon>
        <taxon>Metazoa</taxon>
        <taxon>Ecdysozoa</taxon>
        <taxon>Nematoda</taxon>
        <taxon>Chromadorea</taxon>
        <taxon>Rhabditida</taxon>
        <taxon>Rhabditina</taxon>
        <taxon>Rhabditomorpha</taxon>
        <taxon>Strongyloidea</taxon>
        <taxon>Heterorhabditidae</taxon>
        <taxon>Heterorhabditis</taxon>
    </lineage>
</organism>
<keyword evidence="1" id="KW-1185">Reference proteome</keyword>
<protein>
    <submittedName>
        <fullName evidence="2">Uncharacterized protein</fullName>
    </submittedName>
</protein>
<dbReference type="Proteomes" id="UP000095283">
    <property type="component" value="Unplaced"/>
</dbReference>